<evidence type="ECO:0000256" key="1">
    <source>
        <dbReference type="ARBA" id="ARBA00010322"/>
    </source>
</evidence>
<sequence>MKLLSSQAREQYQTIEGPLQLYSQKLSDGSLSKDEHQETVVRHLQELYNEVNSFQRPNLSNNSGSFFSFFRKSPQKIIAPKGLYIYGSVGGGKTMLMDLFYESIPIKEKLRVHFNSFMLNIHSRIHELKIKSGKGASSFRNEGKPFDPIPPVAADITQESWLICFDEFQLFDNGCVVVATSNRKPDDLYKNGLQRSNFIPFIPILKAHCGVLQLDSGIDYRLRGSDSKYSKYFVNSELTPGNNAVDNLFKFLVSQETDTVVIAADCEPRELMNLDDTEFVDSDRALMDDLKITKDSEDAKAAIFTGEEEMFACGRCLSRLIEMQTDEYWEKWGKHIN</sequence>
<evidence type="ECO:0000256" key="3">
    <source>
        <dbReference type="ARBA" id="ARBA00022840"/>
    </source>
</evidence>
<dbReference type="GO" id="GO:0005739">
    <property type="term" value="C:mitochondrion"/>
    <property type="evidence" value="ECO:0007669"/>
    <property type="project" value="TreeGrafter"/>
</dbReference>
<dbReference type="Gene3D" id="3.40.50.300">
    <property type="entry name" value="P-loop containing nucleotide triphosphate hydrolases"/>
    <property type="match status" value="1"/>
</dbReference>
<reference evidence="4 5" key="1">
    <citation type="journal article" date="2015" name="Genome Biol. Evol.">
        <title>The genome of winter moth (Operophtera brumata) provides a genomic perspective on sexual dimorphism and phenology.</title>
        <authorList>
            <person name="Derks M.F."/>
            <person name="Smit S."/>
            <person name="Salis L."/>
            <person name="Schijlen E."/>
            <person name="Bossers A."/>
            <person name="Mateman C."/>
            <person name="Pijl A.S."/>
            <person name="de Ridder D."/>
            <person name="Groenen M.A."/>
            <person name="Visser M.E."/>
            <person name="Megens H.J."/>
        </authorList>
    </citation>
    <scope>NUCLEOTIDE SEQUENCE [LARGE SCALE GENOMIC DNA]</scope>
    <source>
        <strain evidence="4">WM2013NL</strain>
        <tissue evidence="4">Head and thorax</tissue>
    </source>
</reference>
<keyword evidence="3" id="KW-0067">ATP-binding</keyword>
<dbReference type="EMBL" id="JTDY01001609">
    <property type="protein sequence ID" value="KOB73372.1"/>
    <property type="molecule type" value="Genomic_DNA"/>
</dbReference>
<dbReference type="GO" id="GO:0005524">
    <property type="term" value="F:ATP binding"/>
    <property type="evidence" value="ECO:0007669"/>
    <property type="project" value="UniProtKB-KW"/>
</dbReference>
<comment type="caution">
    <text evidence="4">The sequence shown here is derived from an EMBL/GenBank/DDBJ whole genome shotgun (WGS) entry which is preliminary data.</text>
</comment>
<dbReference type="Pfam" id="PF03969">
    <property type="entry name" value="AFG1_ATPase"/>
    <property type="match status" value="1"/>
</dbReference>
<dbReference type="InterPro" id="IPR027417">
    <property type="entry name" value="P-loop_NTPase"/>
</dbReference>
<evidence type="ECO:0000313" key="4">
    <source>
        <dbReference type="EMBL" id="KOB73372.1"/>
    </source>
</evidence>
<dbReference type="PANTHER" id="PTHR12169">
    <property type="entry name" value="ATPASE N2B"/>
    <property type="match status" value="1"/>
</dbReference>
<dbReference type="STRING" id="104452.A0A0L7LD25"/>
<dbReference type="SUPFAM" id="SSF52540">
    <property type="entry name" value="P-loop containing nucleoside triphosphate hydrolases"/>
    <property type="match status" value="1"/>
</dbReference>
<protein>
    <submittedName>
        <fullName evidence="4">ATPase n2b</fullName>
    </submittedName>
</protein>
<dbReference type="AlphaFoldDB" id="A0A0L7LD25"/>
<name>A0A0L7LD25_OPEBR</name>
<dbReference type="NCBIfam" id="NF040713">
    <property type="entry name" value="ZapE"/>
    <property type="match status" value="1"/>
</dbReference>
<evidence type="ECO:0000256" key="2">
    <source>
        <dbReference type="ARBA" id="ARBA00022741"/>
    </source>
</evidence>
<evidence type="ECO:0000313" key="5">
    <source>
        <dbReference type="Proteomes" id="UP000037510"/>
    </source>
</evidence>
<comment type="similarity">
    <text evidence="1">Belongs to the AFG1 ATPase family.</text>
</comment>
<accession>A0A0L7LD25</accession>
<gene>
    <name evidence="4" type="ORF">OBRU01_10864</name>
</gene>
<proteinExistence type="inferred from homology"/>
<dbReference type="GO" id="GO:0016887">
    <property type="term" value="F:ATP hydrolysis activity"/>
    <property type="evidence" value="ECO:0007669"/>
    <property type="project" value="InterPro"/>
</dbReference>
<dbReference type="PANTHER" id="PTHR12169:SF6">
    <property type="entry name" value="AFG1-LIKE ATPASE"/>
    <property type="match status" value="1"/>
</dbReference>
<keyword evidence="5" id="KW-1185">Reference proteome</keyword>
<organism evidence="4 5">
    <name type="scientific">Operophtera brumata</name>
    <name type="common">Winter moth</name>
    <name type="synonym">Phalaena brumata</name>
    <dbReference type="NCBI Taxonomy" id="104452"/>
    <lineage>
        <taxon>Eukaryota</taxon>
        <taxon>Metazoa</taxon>
        <taxon>Ecdysozoa</taxon>
        <taxon>Arthropoda</taxon>
        <taxon>Hexapoda</taxon>
        <taxon>Insecta</taxon>
        <taxon>Pterygota</taxon>
        <taxon>Neoptera</taxon>
        <taxon>Endopterygota</taxon>
        <taxon>Lepidoptera</taxon>
        <taxon>Glossata</taxon>
        <taxon>Ditrysia</taxon>
        <taxon>Geometroidea</taxon>
        <taxon>Geometridae</taxon>
        <taxon>Larentiinae</taxon>
        <taxon>Operophtera</taxon>
    </lineage>
</organism>
<keyword evidence="2" id="KW-0547">Nucleotide-binding</keyword>
<dbReference type="InterPro" id="IPR005654">
    <property type="entry name" value="ATPase_AFG1-like"/>
</dbReference>
<dbReference type="Proteomes" id="UP000037510">
    <property type="component" value="Unassembled WGS sequence"/>
</dbReference>